<dbReference type="AlphaFoldDB" id="A0A1V9FEX2"/>
<evidence type="ECO:0000256" key="1">
    <source>
        <dbReference type="SAM" id="Phobius"/>
    </source>
</evidence>
<feature type="transmembrane region" description="Helical" evidence="1">
    <location>
        <begin position="5"/>
        <end position="22"/>
    </location>
</feature>
<dbReference type="STRING" id="1703345.A3860_10060"/>
<gene>
    <name evidence="2" type="ORF">A3860_10060</name>
</gene>
<keyword evidence="1" id="KW-1133">Transmembrane helix</keyword>
<dbReference type="Proteomes" id="UP000192796">
    <property type="component" value="Unassembled WGS sequence"/>
</dbReference>
<sequence>MLTRYVWIYSVLIWLAVSFYIVEVTSKGSVLFTLTALGLTTAYILGVGIWTWFRKNKKQLQQIDDIMYDLEQLHDALS</sequence>
<dbReference type="EMBL" id="LVYD01000124">
    <property type="protein sequence ID" value="OQP56913.1"/>
    <property type="molecule type" value="Genomic_DNA"/>
</dbReference>
<feature type="transmembrane region" description="Helical" evidence="1">
    <location>
        <begin position="28"/>
        <end position="53"/>
    </location>
</feature>
<keyword evidence="1" id="KW-0812">Transmembrane</keyword>
<proteinExistence type="predicted"/>
<name>A0A1V9FEX2_9BACT</name>
<evidence type="ECO:0000313" key="2">
    <source>
        <dbReference type="EMBL" id="OQP56913.1"/>
    </source>
</evidence>
<protein>
    <submittedName>
        <fullName evidence="2">Uncharacterized protein</fullName>
    </submittedName>
</protein>
<keyword evidence="3" id="KW-1185">Reference proteome</keyword>
<keyword evidence="1" id="KW-0472">Membrane</keyword>
<accession>A0A1V9FEX2</accession>
<evidence type="ECO:0000313" key="3">
    <source>
        <dbReference type="Proteomes" id="UP000192796"/>
    </source>
</evidence>
<reference evidence="2 3" key="1">
    <citation type="submission" date="2016-03" db="EMBL/GenBank/DDBJ databases">
        <title>Niastella vici sp. nov., isolated from farmland soil.</title>
        <authorList>
            <person name="Chen L."/>
            <person name="Wang D."/>
            <person name="Yang S."/>
            <person name="Wang G."/>
        </authorList>
    </citation>
    <scope>NUCLEOTIDE SEQUENCE [LARGE SCALE GENOMIC DNA]</scope>
    <source>
        <strain evidence="2 3">DJ57</strain>
    </source>
</reference>
<organism evidence="2 3">
    <name type="scientific">Niastella vici</name>
    <dbReference type="NCBI Taxonomy" id="1703345"/>
    <lineage>
        <taxon>Bacteria</taxon>
        <taxon>Pseudomonadati</taxon>
        <taxon>Bacteroidota</taxon>
        <taxon>Chitinophagia</taxon>
        <taxon>Chitinophagales</taxon>
        <taxon>Chitinophagaceae</taxon>
        <taxon>Niastella</taxon>
    </lineage>
</organism>
<dbReference type="OrthoDB" id="765719at2"/>
<comment type="caution">
    <text evidence="2">The sequence shown here is derived from an EMBL/GenBank/DDBJ whole genome shotgun (WGS) entry which is preliminary data.</text>
</comment>